<dbReference type="PROSITE" id="PS50164">
    <property type="entry name" value="GIY_YIG"/>
    <property type="match status" value="1"/>
</dbReference>
<evidence type="ECO:0000256" key="1">
    <source>
        <dbReference type="ARBA" id="ARBA00010045"/>
    </source>
</evidence>
<evidence type="ECO:0000256" key="3">
    <source>
        <dbReference type="ARBA" id="ARBA00022759"/>
    </source>
</evidence>
<comment type="similarity">
    <text evidence="1">To endonucleases of group I introns of fungi and phage.</text>
</comment>
<dbReference type="InterPro" id="IPR003647">
    <property type="entry name" value="Intron_nuc_1_rpt"/>
</dbReference>
<accession>A0A2P1M538</accession>
<keyword evidence="2" id="KW-0540">Nuclease</keyword>
<proteinExistence type="predicted"/>
<evidence type="ECO:0000256" key="2">
    <source>
        <dbReference type="ARBA" id="ARBA00022722"/>
    </source>
</evidence>
<dbReference type="InterPro" id="IPR003611">
    <property type="entry name" value="NUMOD3"/>
</dbReference>
<dbReference type="InterPro" id="IPR035901">
    <property type="entry name" value="GIY-YIG_endonuc_sf"/>
</dbReference>
<dbReference type="SMART" id="SM00496">
    <property type="entry name" value="IENR2"/>
    <property type="match status" value="4"/>
</dbReference>
<dbReference type="InterPro" id="IPR006350">
    <property type="entry name" value="Intron_endoG1"/>
</dbReference>
<dbReference type="GO" id="GO:0004519">
    <property type="term" value="F:endonuclease activity"/>
    <property type="evidence" value="ECO:0007669"/>
    <property type="project" value="UniProtKB-KW"/>
</dbReference>
<keyword evidence="6" id="KW-0496">Mitochondrion</keyword>
<keyword evidence="4" id="KW-0378">Hydrolase</keyword>
<dbReference type="SMART" id="SM00465">
    <property type="entry name" value="GIYc"/>
    <property type="match status" value="1"/>
</dbReference>
<dbReference type="NCBIfam" id="TIGR01453">
    <property type="entry name" value="grpIintron_endo"/>
    <property type="match status" value="1"/>
</dbReference>
<evidence type="ECO:0000259" key="5">
    <source>
        <dbReference type="PROSITE" id="PS50164"/>
    </source>
</evidence>
<keyword evidence="3 6" id="KW-0255">Endonuclease</keyword>
<organism evidence="6">
    <name type="scientific">Pertusaria plittiana</name>
    <dbReference type="NCBI Taxonomy" id="394545"/>
    <lineage>
        <taxon>Eukaryota</taxon>
        <taxon>Fungi</taxon>
        <taxon>Dikarya</taxon>
        <taxon>Ascomycota</taxon>
        <taxon>Pezizomycotina</taxon>
        <taxon>Lecanoromycetes</taxon>
        <taxon>OSLEUM clade</taxon>
        <taxon>Ostropomycetidae</taxon>
        <taxon>Pertusariales</taxon>
        <taxon>Pertusariaceae</taxon>
        <taxon>Pertusaria</taxon>
    </lineage>
</organism>
<dbReference type="InterPro" id="IPR000305">
    <property type="entry name" value="GIY-YIG_endonuc"/>
</dbReference>
<dbReference type="SMART" id="SM00497">
    <property type="entry name" value="IENR1"/>
    <property type="match status" value="1"/>
</dbReference>
<dbReference type="SUPFAM" id="SSF82771">
    <property type="entry name" value="GIY-YIG endonuclease"/>
    <property type="match status" value="1"/>
</dbReference>
<sequence>MEINWKGNNKTNNNLKFNTATKNNIFLHSIYNIRLFSSLPIQNLAKVKPVISYLNCDTEKAHILNDNKGKSVIYRWFNQINKNTYVGSTSNLTIRMYKYFSVKHLLKSNIPINNALLKYGYSNFSLEILEYCSEKDLLIREQHYIDLYKPEYNILKIAGSSLGFKHSKNTLEFFRNDRKVSEKTRHNLSLAAAGRVLSEEDKNKISESRKGLNLSKETREKISLATTTLIGISVKVLNTETKQENVYSNLTESAKAIGVSRTAISKALLSEKPIKKFFIVSKV</sequence>
<dbReference type="SUPFAM" id="SSF64496">
    <property type="entry name" value="DNA-binding domain of intron-encoded endonucleases"/>
    <property type="match status" value="1"/>
</dbReference>
<dbReference type="Pfam" id="PF01541">
    <property type="entry name" value="GIY-YIG"/>
    <property type="match status" value="1"/>
</dbReference>
<reference evidence="6" key="1">
    <citation type="journal article" date="2018" name="Mol. Ecol.">
        <title>Reductions in Complexity of Mitochondrial Genomes in Lichen-Forming Fungi Shed Light on Genome Architecture of Obligate Symbioses.</title>
        <authorList>
            <person name="Pogoda C.S."/>
            <person name="Keepers K.G."/>
            <person name="Lendemer J.C."/>
            <person name="Kane N.C."/>
            <person name="Tripp E.A."/>
        </authorList>
    </citation>
    <scope>NUCLEOTIDE SEQUENCE</scope>
</reference>
<feature type="domain" description="GIY-YIG" evidence="5">
    <location>
        <begin position="69"/>
        <end position="154"/>
    </location>
</feature>
<dbReference type="AlphaFoldDB" id="A0A2P1M538"/>
<protein>
    <submittedName>
        <fullName evidence="6">Putative GIY-YIG homing endonuclease</fullName>
    </submittedName>
</protein>
<dbReference type="EMBL" id="MG720572">
    <property type="protein sequence ID" value="AVP25177.1"/>
    <property type="molecule type" value="Genomic_DNA"/>
</dbReference>
<dbReference type="Gene3D" id="3.40.1440.10">
    <property type="entry name" value="GIY-YIG endonuclease"/>
    <property type="match status" value="1"/>
</dbReference>
<geneLocation type="mitochondrion" evidence="6"/>
<gene>
    <name evidence="6" type="primary">GIY-YIG2</name>
</gene>
<name>A0A2P1M538_9LECA</name>
<dbReference type="GO" id="GO:0016787">
    <property type="term" value="F:hydrolase activity"/>
    <property type="evidence" value="ECO:0007669"/>
    <property type="project" value="UniProtKB-KW"/>
</dbReference>
<dbReference type="CDD" id="cd10445">
    <property type="entry name" value="GIY-YIG_bI1_like"/>
    <property type="match status" value="1"/>
</dbReference>
<evidence type="ECO:0000313" key="6">
    <source>
        <dbReference type="EMBL" id="AVP25177.1"/>
    </source>
</evidence>
<evidence type="ECO:0000256" key="4">
    <source>
        <dbReference type="ARBA" id="ARBA00022801"/>
    </source>
</evidence>
<dbReference type="GO" id="GO:0003677">
    <property type="term" value="F:DNA binding"/>
    <property type="evidence" value="ECO:0007669"/>
    <property type="project" value="InterPro"/>
</dbReference>